<reference evidence="1 2" key="1">
    <citation type="submission" date="2017-07" db="EMBL/GenBank/DDBJ databases">
        <title>Leptospira spp. isolated from tropical soils.</title>
        <authorList>
            <person name="Thibeaux R."/>
            <person name="Iraola G."/>
            <person name="Ferres I."/>
            <person name="Bierque E."/>
            <person name="Girault D."/>
            <person name="Soupe-Gilbert M.-E."/>
            <person name="Picardeau M."/>
            <person name="Goarant C."/>
        </authorList>
    </citation>
    <scope>NUCLEOTIDE SEQUENCE [LARGE SCALE GENOMIC DNA]</scope>
    <source>
        <strain evidence="1 2">ES4-C-A1</strain>
    </source>
</reference>
<name>A0A2M9ZW17_9LEPT</name>
<gene>
    <name evidence="1" type="ORF">CH365_15480</name>
</gene>
<proteinExistence type="predicted"/>
<protein>
    <submittedName>
        <fullName evidence="1">Uncharacterized protein</fullName>
    </submittedName>
</protein>
<dbReference type="AlphaFoldDB" id="A0A2M9ZW17"/>
<organism evidence="1 2">
    <name type="scientific">Leptospira neocaledonica</name>
    <dbReference type="NCBI Taxonomy" id="2023192"/>
    <lineage>
        <taxon>Bacteria</taxon>
        <taxon>Pseudomonadati</taxon>
        <taxon>Spirochaetota</taxon>
        <taxon>Spirochaetia</taxon>
        <taxon>Leptospirales</taxon>
        <taxon>Leptospiraceae</taxon>
        <taxon>Leptospira</taxon>
    </lineage>
</organism>
<comment type="caution">
    <text evidence="1">The sequence shown here is derived from an EMBL/GenBank/DDBJ whole genome shotgun (WGS) entry which is preliminary data.</text>
</comment>
<sequence length="103" mass="12361">MRYSYEERWEEARKRIEPMVYAMFWQDLDIPGEHAVTYVNWILDRLFRPEYLSALEDKWSIYGSIQGEIVELEANLSYEDAKDFLVKKQGDRISHWIGPSIMP</sequence>
<evidence type="ECO:0000313" key="1">
    <source>
        <dbReference type="EMBL" id="PJZ76220.1"/>
    </source>
</evidence>
<keyword evidence="2" id="KW-1185">Reference proteome</keyword>
<accession>A0A2M9ZW17</accession>
<dbReference type="EMBL" id="NPEA01000008">
    <property type="protein sequence ID" value="PJZ76220.1"/>
    <property type="molecule type" value="Genomic_DNA"/>
</dbReference>
<dbReference type="Proteomes" id="UP000231843">
    <property type="component" value="Unassembled WGS sequence"/>
</dbReference>
<evidence type="ECO:0000313" key="2">
    <source>
        <dbReference type="Proteomes" id="UP000231843"/>
    </source>
</evidence>